<proteinExistence type="predicted"/>
<dbReference type="EMBL" id="KV875098">
    <property type="protein sequence ID" value="OIW28875.1"/>
    <property type="molecule type" value="Genomic_DNA"/>
</dbReference>
<name>A0A1J7INV9_9PEZI</name>
<gene>
    <name evidence="2" type="ORF">CONLIGDRAFT_396990</name>
</gene>
<evidence type="ECO:0000313" key="3">
    <source>
        <dbReference type="Proteomes" id="UP000182658"/>
    </source>
</evidence>
<evidence type="ECO:0000256" key="1">
    <source>
        <dbReference type="SAM" id="MobiDB-lite"/>
    </source>
</evidence>
<dbReference type="AlphaFoldDB" id="A0A1J7INV9"/>
<feature type="region of interest" description="Disordered" evidence="1">
    <location>
        <begin position="47"/>
        <end position="98"/>
    </location>
</feature>
<reference evidence="2 3" key="1">
    <citation type="submission" date="2016-10" db="EMBL/GenBank/DDBJ databases">
        <title>Draft genome sequence of Coniochaeta ligniaria NRRL30616, a lignocellulolytic fungus for bioabatement of inhibitors in plant biomass hydrolysates.</title>
        <authorList>
            <consortium name="DOE Joint Genome Institute"/>
            <person name="Jimenez D.J."/>
            <person name="Hector R.E."/>
            <person name="Riley R."/>
            <person name="Sun H."/>
            <person name="Grigoriev I.V."/>
            <person name="Van Elsas J.D."/>
            <person name="Nichols N.N."/>
        </authorList>
    </citation>
    <scope>NUCLEOTIDE SEQUENCE [LARGE SCALE GENOMIC DNA]</scope>
    <source>
        <strain evidence="2 3">NRRL 30616</strain>
    </source>
</reference>
<organism evidence="2 3">
    <name type="scientific">Coniochaeta ligniaria NRRL 30616</name>
    <dbReference type="NCBI Taxonomy" id="1408157"/>
    <lineage>
        <taxon>Eukaryota</taxon>
        <taxon>Fungi</taxon>
        <taxon>Dikarya</taxon>
        <taxon>Ascomycota</taxon>
        <taxon>Pezizomycotina</taxon>
        <taxon>Sordariomycetes</taxon>
        <taxon>Sordariomycetidae</taxon>
        <taxon>Coniochaetales</taxon>
        <taxon>Coniochaetaceae</taxon>
        <taxon>Coniochaeta</taxon>
    </lineage>
</organism>
<dbReference type="Proteomes" id="UP000182658">
    <property type="component" value="Unassembled WGS sequence"/>
</dbReference>
<sequence>MILSNRVQAHLQGFIKRACSAASGAVTLAAGGDRDTYHKVPYLSSSYSSAKSQSDGLGAVSESARARGQVKVSPVASGRGRSKPSRLTKETSGGSRRLDKMEVSCRRGLTRLDPVTLALRQPLTALERVEGPITTLTTSTDDDSRYLPLHLCEVRCIFWTPTHTHPTGRLLRDRSRTNWESRAAAPWLRGDAPSGALSAAGTSLFLNEEVGVGA</sequence>
<accession>A0A1J7INV9</accession>
<evidence type="ECO:0000313" key="2">
    <source>
        <dbReference type="EMBL" id="OIW28875.1"/>
    </source>
</evidence>
<protein>
    <submittedName>
        <fullName evidence="2">Uncharacterized protein</fullName>
    </submittedName>
</protein>
<keyword evidence="3" id="KW-1185">Reference proteome</keyword>
<dbReference type="InParanoid" id="A0A1J7INV9"/>